<organism evidence="1 2">
    <name type="scientific">Polyangium jinanense</name>
    <dbReference type="NCBI Taxonomy" id="2829994"/>
    <lineage>
        <taxon>Bacteria</taxon>
        <taxon>Pseudomonadati</taxon>
        <taxon>Myxococcota</taxon>
        <taxon>Polyangia</taxon>
        <taxon>Polyangiales</taxon>
        <taxon>Polyangiaceae</taxon>
        <taxon>Polyangium</taxon>
    </lineage>
</organism>
<gene>
    <name evidence="1" type="ORF">KEG57_04045</name>
</gene>
<evidence type="ECO:0000313" key="2">
    <source>
        <dbReference type="Proteomes" id="UP001151081"/>
    </source>
</evidence>
<proteinExistence type="predicted"/>
<dbReference type="AlphaFoldDB" id="A0A9X3WWP1"/>
<dbReference type="RefSeq" id="WP_272458148.1">
    <property type="nucleotide sequence ID" value="NZ_JAGTJJ010000001.1"/>
</dbReference>
<evidence type="ECO:0000313" key="1">
    <source>
        <dbReference type="EMBL" id="MDC3979659.1"/>
    </source>
</evidence>
<sequence length="1274" mass="144869">MLTTRSFSFSYARQPYPLARALARWSRATQQPEERLVSAAENDWAESRFLVELLVHAKPRRAWLGRERAREILKDAGSSVTLESLEEKFWVRFVVGQLEIPDAIRRELQTGRHRDALPDAERGALKQLVDARDDNTPLFWVERDDLERIHAVHKNAHPLTPTLCDLEKTHVIAPAAHQGREGYLLPWRNRGGEKGVTPWLCTRAVGLYWEALTRSTPRRADTNLDDSMFREWLVRAIEFPWWGSHTEHMTAPMRARLVKAATRFILAETDVSDPDKEVERFLWETVGFDRETTFRPPARPADDASLLEVYRWFDHAFLYDPSGLRRIRNWLDLLISLVVRHEEDVWRYGLVEVLQASRQKPYLIYRAMLSMAAGDSVIAGVVAHVETAPLGMLLLAEHSVRVEADFNWEEPSDRTRIQEAEKNRLWREAVGLLLGTVRDEMNERPDRLKECATALGETILLSVPTISRRAHLPEVDEVLRNGSEERLQILFRELSTTKHFVLFPLATELHRFLAARVANHPWARPSAEVRVLLWLLRTLMTDPEGATLDAATVAGTLLSAYESLFLRECVDDRGNLKIWYDDAPDMVAQPWTDLAIFLHREGRADELLAPRGVDLSNHLAGCYHADRYGGGDAHRSWLRKTRLHLRVLMAIHNALVKGDFDPVLGLSSKQAAELLAKVEERMSLLVCTSENSAHDGKHGSLFTPDKEAFAGGIAGPEGILEPIVRTFNRFTSVDRRDKAFADWIPVEDDPTVLLRVLDRALSASAKRQVVDKLSAFDIKQIARKLHADQLQQLALAANVAGQKDIVNKVLAYGNEHLRASYRDNEWAMFAYKMRIMLAYHSRDENELDAVALPPTHARHRIRVDGHVQDEARDTRDFYRALILVEKNPAEAQRLFVELAARYPGSVSHAINLTAASLEAAKRIQDPDAQKLAFLQALRAWESIEQTIPTAAFARVRNNVAGLRLMALDGARMDEAFDAAWARLEPEMRADIDIVTVGVTNARRRGLEERAVIMLEHARPYHMVETGKFDDAFERLLKAAPQAGLGSAAMTIPASQDDPAAEYRVHQRLRDYRASRAVEVLRGPGTPVHQFLMDELYDIAKEVMKRNLLFKGGNEPKRNDFFASLLQMRVAFLKWAVKEGRGGSSTVGRDAGLRDWTLENPGAGGEIAIFEALVLTKIRRKYIDEHVDKTVFKYDTSGHPQAYIVVYYEGGTPFLQFWNKYVDHVCNTQLRGLLPIRFSEPYADQNHRKLVVVRLDYVRDDAPHFVYHIALDLTS</sequence>
<name>A0A9X3WWP1_9BACT</name>
<reference evidence="1 2" key="1">
    <citation type="submission" date="2021-04" db="EMBL/GenBank/DDBJ databases">
        <title>Genome analysis of Polyangium sp.</title>
        <authorList>
            <person name="Li Y."/>
            <person name="Wang J."/>
        </authorList>
    </citation>
    <scope>NUCLEOTIDE SEQUENCE [LARGE SCALE GENOMIC DNA]</scope>
    <source>
        <strain evidence="1 2">SDU14</strain>
    </source>
</reference>
<comment type="caution">
    <text evidence="1">The sequence shown here is derived from an EMBL/GenBank/DDBJ whole genome shotgun (WGS) entry which is preliminary data.</text>
</comment>
<keyword evidence="2" id="KW-1185">Reference proteome</keyword>
<dbReference type="EMBL" id="JAGTJJ010000001">
    <property type="protein sequence ID" value="MDC3979659.1"/>
    <property type="molecule type" value="Genomic_DNA"/>
</dbReference>
<protein>
    <submittedName>
        <fullName evidence="1">Uncharacterized protein</fullName>
    </submittedName>
</protein>
<dbReference type="Proteomes" id="UP001151081">
    <property type="component" value="Unassembled WGS sequence"/>
</dbReference>
<accession>A0A9X3WWP1</accession>